<evidence type="ECO:0000256" key="6">
    <source>
        <dbReference type="ARBA" id="ARBA00022723"/>
    </source>
</evidence>
<gene>
    <name evidence="10" type="primary">apeB</name>
    <name evidence="13" type="ORF">R2D22_17935</name>
</gene>
<accession>A0ABZ0LWJ6</accession>
<keyword evidence="4 10" id="KW-0031">Aminopeptidase</keyword>
<evidence type="ECO:0000313" key="13">
    <source>
        <dbReference type="EMBL" id="WOX23173.1"/>
    </source>
</evidence>
<evidence type="ECO:0000256" key="12">
    <source>
        <dbReference type="RuleBase" id="RU004387"/>
    </source>
</evidence>
<feature type="binding site" evidence="10">
    <location>
        <position position="92"/>
    </location>
    <ligand>
        <name>Zn(2+)</name>
        <dbReference type="ChEBI" id="CHEBI:29105"/>
    </ligand>
</feature>
<keyword evidence="5 10" id="KW-0645">Protease</keyword>
<evidence type="ECO:0000256" key="7">
    <source>
        <dbReference type="ARBA" id="ARBA00022801"/>
    </source>
</evidence>
<dbReference type="PANTHER" id="PTHR28570">
    <property type="entry name" value="ASPARTYL AMINOPEPTIDASE"/>
    <property type="match status" value="1"/>
</dbReference>
<comment type="similarity">
    <text evidence="2 10 11">Belongs to the peptidase M18 family.</text>
</comment>
<keyword evidence="8 10" id="KW-0862">Zinc</keyword>
<dbReference type="PRINTS" id="PR00932">
    <property type="entry name" value="AMINO1PTASE"/>
</dbReference>
<proteinExistence type="inferred from homology"/>
<dbReference type="GO" id="GO:0004177">
    <property type="term" value="F:aminopeptidase activity"/>
    <property type="evidence" value="ECO:0007669"/>
    <property type="project" value="UniProtKB-KW"/>
</dbReference>
<feature type="binding site" evidence="10">
    <location>
        <position position="163"/>
    </location>
    <ligand>
        <name>Zn(2+)</name>
        <dbReference type="ChEBI" id="CHEBI:29105"/>
    </ligand>
</feature>
<keyword evidence="6 10" id="KW-0479">Metal-binding</keyword>
<evidence type="ECO:0000256" key="9">
    <source>
        <dbReference type="ARBA" id="ARBA00023049"/>
    </source>
</evidence>
<keyword evidence="7 10" id="KW-0378">Hydrolase</keyword>
<dbReference type="Gene3D" id="3.40.630.10">
    <property type="entry name" value="Zn peptidases"/>
    <property type="match status" value="1"/>
</dbReference>
<evidence type="ECO:0000256" key="5">
    <source>
        <dbReference type="ARBA" id="ARBA00022670"/>
    </source>
</evidence>
<evidence type="ECO:0000256" key="8">
    <source>
        <dbReference type="ARBA" id="ARBA00022833"/>
    </source>
</evidence>
<evidence type="ECO:0000256" key="11">
    <source>
        <dbReference type="RuleBase" id="RU004386"/>
    </source>
</evidence>
<protein>
    <recommendedName>
        <fullName evidence="3 10">Probable M18 family aminopeptidase 2</fullName>
        <ecNumber evidence="10">3.4.11.-</ecNumber>
    </recommendedName>
</protein>
<organism evidence="13 14">
    <name type="scientific">Streptomyces solicathayae</name>
    <dbReference type="NCBI Taxonomy" id="3081768"/>
    <lineage>
        <taxon>Bacteria</taxon>
        <taxon>Bacillati</taxon>
        <taxon>Actinomycetota</taxon>
        <taxon>Actinomycetes</taxon>
        <taxon>Kitasatosporales</taxon>
        <taxon>Streptomycetaceae</taxon>
        <taxon>Streptomyces</taxon>
    </lineage>
</organism>
<dbReference type="InterPro" id="IPR001948">
    <property type="entry name" value="Peptidase_M18"/>
</dbReference>
<dbReference type="InterPro" id="IPR022984">
    <property type="entry name" value="M18_aminopeptidase_2"/>
</dbReference>
<name>A0ABZ0LWJ6_9ACTN</name>
<dbReference type="HAMAP" id="MF_00467">
    <property type="entry name" value="Aminopeptidase_M18_2"/>
    <property type="match status" value="1"/>
</dbReference>
<reference evidence="13 14" key="1">
    <citation type="submission" date="2023-10" db="EMBL/GenBank/DDBJ databases">
        <title>The genome sequence of Streptomyces sp. HUAS YS2.</title>
        <authorList>
            <person name="Mo P."/>
        </authorList>
    </citation>
    <scope>NUCLEOTIDE SEQUENCE [LARGE SCALE GENOMIC DNA]</scope>
    <source>
        <strain evidence="13 14">HUAS YS2</strain>
    </source>
</reference>
<evidence type="ECO:0000256" key="3">
    <source>
        <dbReference type="ARBA" id="ARBA00014897"/>
    </source>
</evidence>
<dbReference type="Pfam" id="PF02127">
    <property type="entry name" value="Peptidase_M18"/>
    <property type="match status" value="1"/>
</dbReference>
<evidence type="ECO:0000256" key="2">
    <source>
        <dbReference type="ARBA" id="ARBA00008290"/>
    </source>
</evidence>
<dbReference type="PANTHER" id="PTHR28570:SF3">
    <property type="entry name" value="ASPARTYL AMINOPEPTIDASE"/>
    <property type="match status" value="1"/>
</dbReference>
<dbReference type="EMBL" id="CP137573">
    <property type="protein sequence ID" value="WOX23173.1"/>
    <property type="molecule type" value="Genomic_DNA"/>
</dbReference>
<comment type="cofactor">
    <cofactor evidence="1 10 12">
        <name>Zn(2+)</name>
        <dbReference type="ChEBI" id="CHEBI:29105"/>
    </cofactor>
</comment>
<evidence type="ECO:0000256" key="1">
    <source>
        <dbReference type="ARBA" id="ARBA00001947"/>
    </source>
</evidence>
<dbReference type="RefSeq" id="WP_318104761.1">
    <property type="nucleotide sequence ID" value="NZ_CP137573.1"/>
</dbReference>
<dbReference type="Proteomes" id="UP001301731">
    <property type="component" value="Chromosome"/>
</dbReference>
<dbReference type="InterPro" id="IPR023358">
    <property type="entry name" value="Peptidase_M18_dom2"/>
</dbReference>
<dbReference type="CDD" id="cd05658">
    <property type="entry name" value="M18_DAP"/>
    <property type="match status" value="1"/>
</dbReference>
<evidence type="ECO:0000256" key="4">
    <source>
        <dbReference type="ARBA" id="ARBA00022438"/>
    </source>
</evidence>
<dbReference type="NCBIfam" id="NF002759">
    <property type="entry name" value="PRK02813.1"/>
    <property type="match status" value="1"/>
</dbReference>
<keyword evidence="9 10" id="KW-0482">Metalloprotease</keyword>
<dbReference type="Gene3D" id="2.30.250.10">
    <property type="entry name" value="Aminopeptidase i, Domain 2"/>
    <property type="match status" value="1"/>
</dbReference>
<evidence type="ECO:0000313" key="14">
    <source>
        <dbReference type="Proteomes" id="UP001301731"/>
    </source>
</evidence>
<dbReference type="EC" id="3.4.11.-" evidence="10"/>
<feature type="binding site" evidence="10">
    <location>
        <position position="411"/>
    </location>
    <ligand>
        <name>Zn(2+)</name>
        <dbReference type="ChEBI" id="CHEBI:29105"/>
    </ligand>
</feature>
<sequence>MSSAPSSPATAPFDRGHTDDLMTFLAASPSPYHAVANAAERLEKAGFHRVEETDAWDGTAGGKYVIRGGALIAWYVPEGASPHTPFRIVGAHTDSPNLRVKPQPDMGREGWRQVAVEIYGGPLLNSWLDRDLGLAGRLTLRDGSHHLVNVDRPLLRVPQLAIHLDRQVNEGMKLERQRHMQPVWGLGDTHDGDLLAFVAEEAGVDAEDVAGWDLMVHAVEAPSYLGRDRELLAGPRMDNLISVHACTAALSAVAGHADLPYIPVFAAFDHEENGSEADTGAHGPLLGNVLERSVYARGGGYEDRARAFAGSVCLSSDVGHAVHPNYSERHDPTHHPRPNGGPILKVNVNQRYATDGSGRAVFAAACEKAGVPWQSFVSNNDMPCGTTIGPITAARHGISTVDIGVACLSMHSARELCGADDPYLLANALVAFLQG</sequence>
<evidence type="ECO:0000256" key="10">
    <source>
        <dbReference type="HAMAP-Rule" id="MF_00467"/>
    </source>
</evidence>
<dbReference type="SUPFAM" id="SSF53187">
    <property type="entry name" value="Zn-dependent exopeptidases"/>
    <property type="match status" value="1"/>
</dbReference>
<keyword evidence="14" id="KW-1185">Reference proteome</keyword>
<dbReference type="SUPFAM" id="SSF101821">
    <property type="entry name" value="Aminopeptidase/glucanase lid domain"/>
    <property type="match status" value="1"/>
</dbReference>